<gene>
    <name evidence="2" type="ORF">SAMN04488001_2040</name>
</gene>
<sequence length="109" mass="11955">MTDPVSSIRHLGPAYEASLAAVGITSAQALRAIGPDAAYAKLLANGQRPHFIAYYALVMALQGRPWNDCKGAEKDKLRVTFDLLKKRNENTDAHFWEATLDAIGTGKRR</sequence>
<dbReference type="Pfam" id="PF04994">
    <property type="entry name" value="TfoX_C"/>
    <property type="match status" value="1"/>
</dbReference>
<organism evidence="2 3">
    <name type="scientific">Litoreibacter albidus</name>
    <dbReference type="NCBI Taxonomy" id="670155"/>
    <lineage>
        <taxon>Bacteria</taxon>
        <taxon>Pseudomonadati</taxon>
        <taxon>Pseudomonadota</taxon>
        <taxon>Alphaproteobacteria</taxon>
        <taxon>Rhodobacterales</taxon>
        <taxon>Roseobacteraceae</taxon>
        <taxon>Litoreibacter</taxon>
    </lineage>
</organism>
<evidence type="ECO:0000313" key="2">
    <source>
        <dbReference type="EMBL" id="SDW93880.1"/>
    </source>
</evidence>
<keyword evidence="3" id="KW-1185">Reference proteome</keyword>
<accession>A0A1H2XM58</accession>
<name>A0A1H2XM58_9RHOB</name>
<protein>
    <submittedName>
        <fullName evidence="2">TfoX C-terminal domain-containing protein</fullName>
    </submittedName>
</protein>
<dbReference type="InterPro" id="IPR007077">
    <property type="entry name" value="TfoX_C"/>
</dbReference>
<dbReference type="EMBL" id="FNOI01000003">
    <property type="protein sequence ID" value="SDW93880.1"/>
    <property type="molecule type" value="Genomic_DNA"/>
</dbReference>
<dbReference type="STRING" id="670155.SAMN04488001_2040"/>
<dbReference type="Proteomes" id="UP000199441">
    <property type="component" value="Unassembled WGS sequence"/>
</dbReference>
<evidence type="ECO:0000313" key="3">
    <source>
        <dbReference type="Proteomes" id="UP000199441"/>
    </source>
</evidence>
<proteinExistence type="predicted"/>
<evidence type="ECO:0000259" key="1">
    <source>
        <dbReference type="Pfam" id="PF04994"/>
    </source>
</evidence>
<dbReference type="AlphaFoldDB" id="A0A1H2XM58"/>
<dbReference type="RefSeq" id="WP_089946821.1">
    <property type="nucleotide sequence ID" value="NZ_FNOI01000003.1"/>
</dbReference>
<dbReference type="OrthoDB" id="7861542at2"/>
<reference evidence="3" key="1">
    <citation type="submission" date="2016-10" db="EMBL/GenBank/DDBJ databases">
        <authorList>
            <person name="Varghese N."/>
            <person name="Submissions S."/>
        </authorList>
    </citation>
    <scope>NUCLEOTIDE SEQUENCE [LARGE SCALE GENOMIC DNA]</scope>
    <source>
        <strain evidence="3">DSM 26922</strain>
    </source>
</reference>
<feature type="domain" description="TfoX C-terminal" evidence="1">
    <location>
        <begin position="3"/>
        <end position="79"/>
    </location>
</feature>
<dbReference type="Gene3D" id="1.10.150.20">
    <property type="entry name" value="5' to 3' exonuclease, C-terminal subdomain"/>
    <property type="match status" value="1"/>
</dbReference>